<gene>
    <name evidence="2" type="ORF">CVT26_010534</name>
</gene>
<dbReference type="OrthoDB" id="5419821at2759"/>
<accession>A0A409WRN7</accession>
<protein>
    <submittedName>
        <fullName evidence="2">Uncharacterized protein</fullName>
    </submittedName>
</protein>
<name>A0A409WRN7_9AGAR</name>
<organism evidence="2 3">
    <name type="scientific">Gymnopilus dilepis</name>
    <dbReference type="NCBI Taxonomy" id="231916"/>
    <lineage>
        <taxon>Eukaryota</taxon>
        <taxon>Fungi</taxon>
        <taxon>Dikarya</taxon>
        <taxon>Basidiomycota</taxon>
        <taxon>Agaricomycotina</taxon>
        <taxon>Agaricomycetes</taxon>
        <taxon>Agaricomycetidae</taxon>
        <taxon>Agaricales</taxon>
        <taxon>Agaricineae</taxon>
        <taxon>Hymenogastraceae</taxon>
        <taxon>Gymnopilus</taxon>
    </lineage>
</organism>
<dbReference type="AlphaFoldDB" id="A0A409WRN7"/>
<sequence length="120" mass="13409">MYVLTKGLQGVGEVVSEKHANIRNNARVVKTTMKFQGAAFFRGRRYWAEDEAMEMGDMNGRSQIVSNDEDGEGTPYFGISKPKRARHLLHPLPAHPPQKSSRGKTFHSPFPGQFAYGFPG</sequence>
<evidence type="ECO:0000313" key="3">
    <source>
        <dbReference type="Proteomes" id="UP000284706"/>
    </source>
</evidence>
<keyword evidence="3" id="KW-1185">Reference proteome</keyword>
<dbReference type="Proteomes" id="UP000284706">
    <property type="component" value="Unassembled WGS sequence"/>
</dbReference>
<evidence type="ECO:0000256" key="1">
    <source>
        <dbReference type="SAM" id="MobiDB-lite"/>
    </source>
</evidence>
<reference evidence="2 3" key="1">
    <citation type="journal article" date="2018" name="Evol. Lett.">
        <title>Horizontal gene cluster transfer increased hallucinogenic mushroom diversity.</title>
        <authorList>
            <person name="Reynolds H.T."/>
            <person name="Vijayakumar V."/>
            <person name="Gluck-Thaler E."/>
            <person name="Korotkin H.B."/>
            <person name="Matheny P.B."/>
            <person name="Slot J.C."/>
        </authorList>
    </citation>
    <scope>NUCLEOTIDE SEQUENCE [LARGE SCALE GENOMIC DNA]</scope>
    <source>
        <strain evidence="2 3">SRW20</strain>
    </source>
</reference>
<proteinExistence type="predicted"/>
<comment type="caution">
    <text evidence="2">The sequence shown here is derived from an EMBL/GenBank/DDBJ whole genome shotgun (WGS) entry which is preliminary data.</text>
</comment>
<dbReference type="InParanoid" id="A0A409WRN7"/>
<feature type="region of interest" description="Disordered" evidence="1">
    <location>
        <begin position="91"/>
        <end position="111"/>
    </location>
</feature>
<dbReference type="EMBL" id="NHYE01004893">
    <property type="protein sequence ID" value="PPQ81180.1"/>
    <property type="molecule type" value="Genomic_DNA"/>
</dbReference>
<evidence type="ECO:0000313" key="2">
    <source>
        <dbReference type="EMBL" id="PPQ81180.1"/>
    </source>
</evidence>